<name>A0A0K2GI69_NITMO</name>
<reference evidence="4 5" key="1">
    <citation type="journal article" date="2015" name="Proc. Natl. Acad. Sci. U.S.A.">
        <title>Expanded metabolic versatility of ubiquitous nitrite-oxidizing bacteria from the genus Nitrospira.</title>
        <authorList>
            <person name="Koch H."/>
            <person name="Lucker S."/>
            <person name="Albertsen M."/>
            <person name="Kitzinger K."/>
            <person name="Herbold C."/>
            <person name="Spieck E."/>
            <person name="Nielsen P.H."/>
            <person name="Wagner M."/>
            <person name="Daims H."/>
        </authorList>
    </citation>
    <scope>NUCLEOTIDE SEQUENCE [LARGE SCALE GENOMIC DNA]</scope>
    <source>
        <strain evidence="4 5">NSP M-1</strain>
    </source>
</reference>
<dbReference type="OrthoDB" id="9798454at2"/>
<dbReference type="PATRIC" id="fig|42253.5.peg.3872"/>
<evidence type="ECO:0000313" key="4">
    <source>
        <dbReference type="EMBL" id="ALA60312.1"/>
    </source>
</evidence>
<proteinExistence type="inferred from homology"/>
<dbReference type="PANTHER" id="PTHR10204:SF34">
    <property type="entry name" value="NAD(P)H DEHYDROGENASE [QUINONE] 1 ISOFORM 1"/>
    <property type="match status" value="1"/>
</dbReference>
<dbReference type="InterPro" id="IPR051545">
    <property type="entry name" value="NAD(P)H_dehydrogenase_qn"/>
</dbReference>
<dbReference type="KEGG" id="nmv:NITMOv2_3927"/>
<dbReference type="EMBL" id="CP011801">
    <property type="protein sequence ID" value="ALA60312.1"/>
    <property type="molecule type" value="Genomic_DNA"/>
</dbReference>
<evidence type="ECO:0000256" key="2">
    <source>
        <dbReference type="ARBA" id="ARBA00023002"/>
    </source>
</evidence>
<evidence type="ECO:0000259" key="3">
    <source>
        <dbReference type="Pfam" id="PF02525"/>
    </source>
</evidence>
<dbReference type="RefSeq" id="WP_053381190.1">
    <property type="nucleotide sequence ID" value="NZ_CP011801.1"/>
</dbReference>
<keyword evidence="2 4" id="KW-0560">Oxidoreductase</keyword>
<evidence type="ECO:0000256" key="1">
    <source>
        <dbReference type="ARBA" id="ARBA00006252"/>
    </source>
</evidence>
<organism evidence="4 5">
    <name type="scientific">Nitrospira moscoviensis</name>
    <dbReference type="NCBI Taxonomy" id="42253"/>
    <lineage>
        <taxon>Bacteria</taxon>
        <taxon>Pseudomonadati</taxon>
        <taxon>Nitrospirota</taxon>
        <taxon>Nitrospiria</taxon>
        <taxon>Nitrospirales</taxon>
        <taxon>Nitrospiraceae</taxon>
        <taxon>Nitrospira</taxon>
    </lineage>
</organism>
<gene>
    <name evidence="4" type="ORF">NITMOv2_3927</name>
</gene>
<dbReference type="SUPFAM" id="SSF52218">
    <property type="entry name" value="Flavoproteins"/>
    <property type="match status" value="1"/>
</dbReference>
<dbReference type="GO" id="GO:0003955">
    <property type="term" value="F:NAD(P)H dehydrogenase (quinone) activity"/>
    <property type="evidence" value="ECO:0007669"/>
    <property type="project" value="UniProtKB-EC"/>
</dbReference>
<dbReference type="Gene3D" id="3.40.50.360">
    <property type="match status" value="1"/>
</dbReference>
<dbReference type="InterPro" id="IPR029039">
    <property type="entry name" value="Flavoprotein-like_sf"/>
</dbReference>
<keyword evidence="5" id="KW-1185">Reference proteome</keyword>
<comment type="similarity">
    <text evidence="1">Belongs to the NAD(P)H dehydrogenase (quinone) family.</text>
</comment>
<sequence length="193" mass="21729">MSRRILIIQGHPDASRRHFGHALADEYAKGAEDSGHDVKRIEVAALEFPLLRTKEDFEKSPPASIMEAQEAIRWADHLVLLYPLWHGSMPALLKGFFEQVFRPGFGAEYQGGKLPKKLLTGKSARIAVTMGMSAFAYRWIFLAHSVKSLKRNILGFCGIRPIRTTLIGNIESLTDKRRMAWLDELRGLGMLGK</sequence>
<dbReference type="Pfam" id="PF02525">
    <property type="entry name" value="Flavodoxin_2"/>
    <property type="match status" value="1"/>
</dbReference>
<dbReference type="EC" id="1.6.5.2" evidence="4"/>
<feature type="domain" description="Flavodoxin-like fold" evidence="3">
    <location>
        <begin position="4"/>
        <end position="176"/>
    </location>
</feature>
<dbReference type="InterPro" id="IPR003680">
    <property type="entry name" value="Flavodoxin_fold"/>
</dbReference>
<evidence type="ECO:0000313" key="5">
    <source>
        <dbReference type="Proteomes" id="UP000069205"/>
    </source>
</evidence>
<dbReference type="AlphaFoldDB" id="A0A0K2GI69"/>
<dbReference type="Proteomes" id="UP000069205">
    <property type="component" value="Chromosome"/>
</dbReference>
<dbReference type="STRING" id="42253.NITMOv2_3927"/>
<dbReference type="PANTHER" id="PTHR10204">
    <property type="entry name" value="NAD P H OXIDOREDUCTASE-RELATED"/>
    <property type="match status" value="1"/>
</dbReference>
<accession>A0A0K2GI69</accession>
<dbReference type="GO" id="GO:0005829">
    <property type="term" value="C:cytosol"/>
    <property type="evidence" value="ECO:0007669"/>
    <property type="project" value="TreeGrafter"/>
</dbReference>
<protein>
    <submittedName>
        <fullName evidence="4">Putative NAD(P)H dehydrogenase (Quinone)</fullName>
        <ecNumber evidence="4">1.6.5.2</ecNumber>
    </submittedName>
</protein>